<dbReference type="SUPFAM" id="SSF103473">
    <property type="entry name" value="MFS general substrate transporter"/>
    <property type="match status" value="1"/>
</dbReference>
<feature type="domain" description="Major facilitator superfamily (MFS) profile" evidence="9">
    <location>
        <begin position="25"/>
        <end position="444"/>
    </location>
</feature>
<comment type="caution">
    <text evidence="10">The sequence shown here is derived from an EMBL/GenBank/DDBJ whole genome shotgun (WGS) entry which is preliminary data.</text>
</comment>
<organism evidence="10 11">
    <name type="scientific">Floricoccus tropicus</name>
    <dbReference type="NCBI Taxonomy" id="1859473"/>
    <lineage>
        <taxon>Bacteria</taxon>
        <taxon>Bacillati</taxon>
        <taxon>Bacillota</taxon>
        <taxon>Bacilli</taxon>
        <taxon>Lactobacillales</taxon>
        <taxon>Streptococcaceae</taxon>
        <taxon>Floricoccus</taxon>
    </lineage>
</organism>
<feature type="transmembrane region" description="Helical" evidence="8">
    <location>
        <begin position="386"/>
        <end position="407"/>
    </location>
</feature>
<feature type="transmembrane region" description="Helical" evidence="8">
    <location>
        <begin position="25"/>
        <end position="43"/>
    </location>
</feature>
<evidence type="ECO:0000256" key="4">
    <source>
        <dbReference type="ARBA" id="ARBA00022475"/>
    </source>
</evidence>
<feature type="transmembrane region" description="Helical" evidence="8">
    <location>
        <begin position="192"/>
        <end position="214"/>
    </location>
</feature>
<dbReference type="GO" id="GO:0035435">
    <property type="term" value="P:phosphate ion transmembrane transport"/>
    <property type="evidence" value="ECO:0007669"/>
    <property type="project" value="TreeGrafter"/>
</dbReference>
<dbReference type="InterPro" id="IPR036259">
    <property type="entry name" value="MFS_trans_sf"/>
</dbReference>
<dbReference type="PROSITE" id="PS50850">
    <property type="entry name" value="MFS"/>
    <property type="match status" value="1"/>
</dbReference>
<feature type="transmembrane region" description="Helical" evidence="8">
    <location>
        <begin position="330"/>
        <end position="346"/>
    </location>
</feature>
<dbReference type="InterPro" id="IPR020846">
    <property type="entry name" value="MFS_dom"/>
</dbReference>
<dbReference type="NCBIfam" id="TIGR00881">
    <property type="entry name" value="2A0104"/>
    <property type="match status" value="1"/>
</dbReference>
<dbReference type="PANTHER" id="PTHR43826">
    <property type="entry name" value="GLUCOSE-6-PHOSPHATE EXCHANGER SLC37A4"/>
    <property type="match status" value="1"/>
</dbReference>
<evidence type="ECO:0000256" key="8">
    <source>
        <dbReference type="SAM" id="Phobius"/>
    </source>
</evidence>
<dbReference type="GO" id="GO:0005886">
    <property type="term" value="C:plasma membrane"/>
    <property type="evidence" value="ECO:0007669"/>
    <property type="project" value="UniProtKB-SubCell"/>
</dbReference>
<accession>A0A1E8GIV3</accession>
<name>A0A1E8GIV3_9LACT</name>
<keyword evidence="5 8" id="KW-0812">Transmembrane</keyword>
<feature type="transmembrane region" description="Helical" evidence="8">
    <location>
        <begin position="352"/>
        <end position="374"/>
    </location>
</feature>
<dbReference type="PANTHER" id="PTHR43826:SF6">
    <property type="entry name" value="GLYCEROL-3-PHOSPHATE TRANSPORTER"/>
    <property type="match status" value="1"/>
</dbReference>
<evidence type="ECO:0000259" key="9">
    <source>
        <dbReference type="PROSITE" id="PS50850"/>
    </source>
</evidence>
<evidence type="ECO:0000256" key="3">
    <source>
        <dbReference type="ARBA" id="ARBA00022448"/>
    </source>
</evidence>
<dbReference type="RefSeq" id="WP_070793193.1">
    <property type="nucleotide sequence ID" value="NZ_MKIR01000026.1"/>
</dbReference>
<comment type="subcellular location">
    <subcellularLocation>
        <location evidence="1">Cell membrane</location>
        <topology evidence="1">Multi-pass membrane protein</topology>
    </subcellularLocation>
</comment>
<evidence type="ECO:0000313" key="10">
    <source>
        <dbReference type="EMBL" id="OFI48184.1"/>
    </source>
</evidence>
<reference evidence="11" key="1">
    <citation type="submission" date="2016-09" db="EMBL/GenBank/DDBJ databases">
        <title>Draft genome sequence of a novel species of the family Streptococcaceae isolated from flowers.</title>
        <authorList>
            <person name="Chuah L.-O."/>
            <person name="Yap K.-P."/>
            <person name="Thong K.L."/>
            <person name="Liong M.T."/>
            <person name="Ahmad R."/>
            <person name="Rusul G."/>
        </authorList>
    </citation>
    <scope>NUCLEOTIDE SEQUENCE [LARGE SCALE GENOMIC DNA]</scope>
    <source>
        <strain evidence="11">DF1</strain>
    </source>
</reference>
<evidence type="ECO:0000256" key="6">
    <source>
        <dbReference type="ARBA" id="ARBA00022989"/>
    </source>
</evidence>
<dbReference type="InterPro" id="IPR011701">
    <property type="entry name" value="MFS"/>
</dbReference>
<feature type="transmembrane region" description="Helical" evidence="8">
    <location>
        <begin position="93"/>
        <end position="116"/>
    </location>
</feature>
<keyword evidence="7 8" id="KW-0472">Membrane</keyword>
<keyword evidence="3" id="KW-0813">Transport</keyword>
<evidence type="ECO:0000256" key="1">
    <source>
        <dbReference type="ARBA" id="ARBA00004651"/>
    </source>
</evidence>
<dbReference type="GO" id="GO:0061513">
    <property type="term" value="F:glucose 6-phosphate:phosphate antiporter activity"/>
    <property type="evidence" value="ECO:0007669"/>
    <property type="project" value="TreeGrafter"/>
</dbReference>
<dbReference type="InterPro" id="IPR000849">
    <property type="entry name" value="Sugar_P_transporter"/>
</dbReference>
<evidence type="ECO:0000256" key="7">
    <source>
        <dbReference type="ARBA" id="ARBA00023136"/>
    </source>
</evidence>
<dbReference type="Gene3D" id="1.20.1250.20">
    <property type="entry name" value="MFS general substrate transporter like domains"/>
    <property type="match status" value="2"/>
</dbReference>
<feature type="transmembrane region" description="Helical" evidence="8">
    <location>
        <begin position="63"/>
        <end position="81"/>
    </location>
</feature>
<dbReference type="FunFam" id="1.20.1250.20:FF:000007">
    <property type="entry name" value="Glycerol-3-phosphate transporter"/>
    <property type="match status" value="1"/>
</dbReference>
<dbReference type="Proteomes" id="UP000178622">
    <property type="component" value="Unassembled WGS sequence"/>
</dbReference>
<feature type="transmembrane region" description="Helical" evidence="8">
    <location>
        <begin position="166"/>
        <end position="186"/>
    </location>
</feature>
<evidence type="ECO:0000256" key="2">
    <source>
        <dbReference type="ARBA" id="ARBA00009598"/>
    </source>
</evidence>
<dbReference type="PIRSF" id="PIRSF002808">
    <property type="entry name" value="Hexose_phosphate_transp"/>
    <property type="match status" value="1"/>
</dbReference>
<dbReference type="InterPro" id="IPR021159">
    <property type="entry name" value="Sugar-P_transporter_CS"/>
</dbReference>
<evidence type="ECO:0000256" key="5">
    <source>
        <dbReference type="ARBA" id="ARBA00022692"/>
    </source>
</evidence>
<sequence>MSFLKPPKAKALVSAEKVDPTYKKLRLQVFIGIFIGYAGYYLVRNNFSIAIPKLIEQGFTKAQLGWAFSAVSIAYGFSKFFMAILSDRSNARIFLPLGLVLTAIVNLIFGFVPAATESVTSMFVLLFLVGWFGGMGWPPCGRILTHWYSISERGMWTSVWNTAHNVGGAIMAPLAAAGITFIGVHFTGMKDYTGAFIFPALAALVVALVSYLLIRDTPESQGLPAIEEYKNDFANSDHVTYEEEFTVKEILFTYVLKNKWIWIISFANIFVYFVRYGIGNWSPTYLFEVKNLPLTATSHSYALYELAGIPGTIFAGWFSDKVFKGRRGPAGFCLMLLVSVFVFMYWKAPSMTFVNIGLFMTGFLIYGPVMLIGLQALDSVPKKAAGTAAGLTGLFGYLFGSVAANAAMGVIVDNMGWDAGFTAIIASCLIAAALFSLTWNLRGQEVIKK</sequence>
<comment type="similarity">
    <text evidence="2">Belongs to the major facilitator superfamily. Organophosphate:Pi antiporter (OPA) (TC 2.A.1.4) family.</text>
</comment>
<dbReference type="AlphaFoldDB" id="A0A1E8GIV3"/>
<keyword evidence="4" id="KW-1003">Cell membrane</keyword>
<dbReference type="Pfam" id="PF07690">
    <property type="entry name" value="MFS_1"/>
    <property type="match status" value="1"/>
</dbReference>
<dbReference type="PROSITE" id="PS00942">
    <property type="entry name" value="GLPT"/>
    <property type="match status" value="1"/>
</dbReference>
<dbReference type="InterPro" id="IPR051337">
    <property type="entry name" value="OPA_Antiporter"/>
</dbReference>
<protein>
    <submittedName>
        <fullName evidence="10">Glycerol-3-phosphate transporter</fullName>
    </submittedName>
</protein>
<proteinExistence type="inferred from homology"/>
<dbReference type="EMBL" id="MKIR01000026">
    <property type="protein sequence ID" value="OFI48184.1"/>
    <property type="molecule type" value="Genomic_DNA"/>
</dbReference>
<feature type="transmembrane region" description="Helical" evidence="8">
    <location>
        <begin position="298"/>
        <end position="318"/>
    </location>
</feature>
<feature type="transmembrane region" description="Helical" evidence="8">
    <location>
        <begin position="260"/>
        <end position="278"/>
    </location>
</feature>
<feature type="transmembrane region" description="Helical" evidence="8">
    <location>
        <begin position="419"/>
        <end position="441"/>
    </location>
</feature>
<dbReference type="STRING" id="1859473.BG261_07840"/>
<gene>
    <name evidence="10" type="ORF">BG261_07840</name>
</gene>
<dbReference type="CDD" id="cd17345">
    <property type="entry name" value="MFS_GlpT"/>
    <property type="match status" value="1"/>
</dbReference>
<feature type="transmembrane region" description="Helical" evidence="8">
    <location>
        <begin position="122"/>
        <end position="145"/>
    </location>
</feature>
<keyword evidence="11" id="KW-1185">Reference proteome</keyword>
<dbReference type="OrthoDB" id="9766638at2"/>
<evidence type="ECO:0000313" key="11">
    <source>
        <dbReference type="Proteomes" id="UP000178622"/>
    </source>
</evidence>
<keyword evidence="6 8" id="KW-1133">Transmembrane helix</keyword>